<dbReference type="Proteomes" id="UP000586918">
    <property type="component" value="Unassembled WGS sequence"/>
</dbReference>
<sequence length="171" mass="19523">METWDAIRSRRNVRNYADRPIPTEHLDRVLEAARRSPSANNWQPWDFVLVTDRARLTELARVWQGAAHVARSAATVAIVAPVPQDDRQRELIQYDLGQATMSLMLEATDLGIGTGHASVADQDLARTLLRFPEGRFCAYLVALGYPADRPLTPIERPNRRPFDEVVHRERW</sequence>
<accession>A0A848DH96</accession>
<dbReference type="Pfam" id="PF00881">
    <property type="entry name" value="Nitroreductase"/>
    <property type="match status" value="2"/>
</dbReference>
<dbReference type="AlphaFoldDB" id="A0A848DH96"/>
<dbReference type="PANTHER" id="PTHR43673:SF10">
    <property type="entry name" value="NADH DEHYDROGENASE_NAD(P)H NITROREDUCTASE XCC3605-RELATED"/>
    <property type="match status" value="1"/>
</dbReference>
<evidence type="ECO:0000256" key="1">
    <source>
        <dbReference type="ARBA" id="ARBA00007118"/>
    </source>
</evidence>
<dbReference type="SUPFAM" id="SSF55469">
    <property type="entry name" value="FMN-dependent nitroreductase-like"/>
    <property type="match status" value="1"/>
</dbReference>
<dbReference type="PANTHER" id="PTHR43673">
    <property type="entry name" value="NAD(P)H NITROREDUCTASE YDGI-RELATED"/>
    <property type="match status" value="1"/>
</dbReference>
<dbReference type="RefSeq" id="WP_169412690.1">
    <property type="nucleotide sequence ID" value="NZ_JAAXKZ010000030.1"/>
</dbReference>
<reference evidence="4 5" key="1">
    <citation type="submission" date="2020-04" db="EMBL/GenBank/DDBJ databases">
        <authorList>
            <person name="Klaysubun C."/>
            <person name="Duangmal K."/>
            <person name="Lipun K."/>
        </authorList>
    </citation>
    <scope>NUCLEOTIDE SEQUENCE [LARGE SCALE GENOMIC DNA]</scope>
    <source>
        <strain evidence="4 5">DSM 45300</strain>
    </source>
</reference>
<dbReference type="Gene3D" id="3.40.109.10">
    <property type="entry name" value="NADH Oxidase"/>
    <property type="match status" value="1"/>
</dbReference>
<dbReference type="GO" id="GO:0016491">
    <property type="term" value="F:oxidoreductase activity"/>
    <property type="evidence" value="ECO:0007669"/>
    <property type="project" value="UniProtKB-KW"/>
</dbReference>
<feature type="domain" description="Nitroreductase" evidence="3">
    <location>
        <begin position="7"/>
        <end position="62"/>
    </location>
</feature>
<dbReference type="InterPro" id="IPR000415">
    <property type="entry name" value="Nitroreductase-like"/>
</dbReference>
<protein>
    <submittedName>
        <fullName evidence="4">Nitroreductase</fullName>
    </submittedName>
</protein>
<gene>
    <name evidence="4" type="ORF">HF519_10685</name>
</gene>
<organism evidence="4 5">
    <name type="scientific">Pseudonocardia bannensis</name>
    <dbReference type="NCBI Taxonomy" id="630973"/>
    <lineage>
        <taxon>Bacteria</taxon>
        <taxon>Bacillati</taxon>
        <taxon>Actinomycetota</taxon>
        <taxon>Actinomycetes</taxon>
        <taxon>Pseudonocardiales</taxon>
        <taxon>Pseudonocardiaceae</taxon>
        <taxon>Pseudonocardia</taxon>
    </lineage>
</organism>
<comment type="similarity">
    <text evidence="1">Belongs to the nitroreductase family.</text>
</comment>
<proteinExistence type="inferred from homology"/>
<dbReference type="EMBL" id="JAAXKZ010000030">
    <property type="protein sequence ID" value="NMH92027.1"/>
    <property type="molecule type" value="Genomic_DNA"/>
</dbReference>
<evidence type="ECO:0000256" key="2">
    <source>
        <dbReference type="ARBA" id="ARBA00023002"/>
    </source>
</evidence>
<evidence type="ECO:0000259" key="3">
    <source>
        <dbReference type="Pfam" id="PF00881"/>
    </source>
</evidence>
<evidence type="ECO:0000313" key="4">
    <source>
        <dbReference type="EMBL" id="NMH92027.1"/>
    </source>
</evidence>
<evidence type="ECO:0000313" key="5">
    <source>
        <dbReference type="Proteomes" id="UP000586918"/>
    </source>
</evidence>
<keyword evidence="2" id="KW-0560">Oxidoreductase</keyword>
<keyword evidence="5" id="KW-1185">Reference proteome</keyword>
<dbReference type="InterPro" id="IPR029479">
    <property type="entry name" value="Nitroreductase"/>
</dbReference>
<comment type="caution">
    <text evidence="4">The sequence shown here is derived from an EMBL/GenBank/DDBJ whole genome shotgun (WGS) entry which is preliminary data.</text>
</comment>
<name>A0A848DH96_9PSEU</name>
<feature type="domain" description="Nitroreductase" evidence="3">
    <location>
        <begin position="69"/>
        <end position="145"/>
    </location>
</feature>